<evidence type="ECO:0000313" key="8">
    <source>
        <dbReference type="Proteomes" id="UP001634394"/>
    </source>
</evidence>
<dbReference type="AlphaFoldDB" id="A0ABD3X512"/>
<evidence type="ECO:0000259" key="6">
    <source>
        <dbReference type="Pfam" id="PF00931"/>
    </source>
</evidence>
<sequence>METDMEKAYDYRSTWEKLKDKLEDELDDYQTLEARTLMKDKLDRESVADSPSKLLECLENNYTLNERFKILRDVFEIMKVHLVSDGRNLVEIIDEYRNQLRPGDCMDLIGREEQVFDIMKNFVEKNCKGIWLCGMGGMGKTMLAQEVCCRLRHNFNYIVVNIDMKGKDSLVDLSHEILLAHNLLWGESGQRLNREESSARSSNAVILKSQVLESLQNFNNDSVLFIDNMDDVQSEEGEELTLYLIDLLLKISELGDLCKLCVLITARHKFINAILENGQKLNDRYRQNHWREIELNELSPEAGQKLAMMSDLPFHGRLSVEESYQVTKACGGCPLGICILSRYIRQPRSRTVADVISSVERRLSDIVPCCIEKSFEDLPQEAKEQFIQLSVFNTCPFNVQSTAAIWFNDTSQQSIAKAELGLQQLKYRHMVECGRPCNSCAQGLLTDSEKDISTYALHPLVLSSISILLANNNTYLENSLNIAKARFLELYLSKLLSVEESLERERNQAFQIAVSDKVHLRNIFQWNNGLPFSISSNLKLIHSLGITTSKLLTTFAKFINRPEETLKVFKNLTETSERLGNKDAFFFWSVQQAEACLDCDEVKEADDILQRLNIGDQEYCEEEGTIDVYRLFSAAEFHKVKGMLYKKYKHDRQALGEFQKSLELLMTCKPDKAFTVYEAAAINAMGTVHFNSGNYASALECHERAYELIEKQFGGDFHEHKSIYLHNIGSIQHAIALHNWDRNKEEAKRLLEKALETYNKCIDQDFEYKQTYDPNHADRRRIRSDIYLRLKRFDEAFEDAERALKIQKELHDKEHSSITISRYQLARCYMKRSKENYEKGRIAEASLDRNECWNCFVQIQDDIAKGGLSREDKQYENIRADHLNVVKGYRPGVQEPNMFYALFEEKGRFVQSESPSNESDNSNNSSSDEDVDDSVPTGRQDSGIGESYAGSSIDSVPSNLHSMSLEHTPSVDEVFMDDDNMDSENQSLPEGIVTEVISKRRKEWGTKRPRSDSDD</sequence>
<name>A0ABD3X512_SINWO</name>
<dbReference type="SMART" id="SM00028">
    <property type="entry name" value="TPR"/>
    <property type="match status" value="3"/>
</dbReference>
<dbReference type="Pfam" id="PF00931">
    <property type="entry name" value="NB-ARC"/>
    <property type="match status" value="1"/>
</dbReference>
<dbReference type="PROSITE" id="PS50005">
    <property type="entry name" value="TPR"/>
    <property type="match status" value="1"/>
</dbReference>
<feature type="compositionally biased region" description="Polar residues" evidence="5">
    <location>
        <begin position="949"/>
        <end position="967"/>
    </location>
</feature>
<evidence type="ECO:0000256" key="5">
    <source>
        <dbReference type="SAM" id="MobiDB-lite"/>
    </source>
</evidence>
<evidence type="ECO:0000256" key="2">
    <source>
        <dbReference type="ARBA" id="ARBA00022803"/>
    </source>
</evidence>
<feature type="compositionally biased region" description="Basic and acidic residues" evidence="5">
    <location>
        <begin position="1003"/>
        <end position="1015"/>
    </location>
</feature>
<dbReference type="PANTHER" id="PTHR45641:SF19">
    <property type="entry name" value="NEPHROCYSTIN-3"/>
    <property type="match status" value="1"/>
</dbReference>
<accession>A0ABD3X512</accession>
<gene>
    <name evidence="7" type="ORF">ACJMK2_027796</name>
</gene>
<dbReference type="Gene3D" id="1.25.40.10">
    <property type="entry name" value="Tetratricopeptide repeat domain"/>
    <property type="match status" value="2"/>
</dbReference>
<dbReference type="SUPFAM" id="SSF48452">
    <property type="entry name" value="TPR-like"/>
    <property type="match status" value="1"/>
</dbReference>
<comment type="caution">
    <text evidence="7">The sequence shown here is derived from an EMBL/GenBank/DDBJ whole genome shotgun (WGS) entry which is preliminary data.</text>
</comment>
<keyword evidence="8" id="KW-1185">Reference proteome</keyword>
<feature type="region of interest" description="Disordered" evidence="5">
    <location>
        <begin position="910"/>
        <end position="1015"/>
    </location>
</feature>
<feature type="domain" description="NB-ARC" evidence="6">
    <location>
        <begin position="112"/>
        <end position="235"/>
    </location>
</feature>
<feature type="coiled-coil region" evidence="4">
    <location>
        <begin position="737"/>
        <end position="764"/>
    </location>
</feature>
<evidence type="ECO:0000313" key="7">
    <source>
        <dbReference type="EMBL" id="KAL3881344.1"/>
    </source>
</evidence>
<evidence type="ECO:0000256" key="1">
    <source>
        <dbReference type="ARBA" id="ARBA00022737"/>
    </source>
</evidence>
<reference evidence="7 8" key="1">
    <citation type="submission" date="2024-11" db="EMBL/GenBank/DDBJ databases">
        <title>Chromosome-level genome assembly of the freshwater bivalve Anodonta woodiana.</title>
        <authorList>
            <person name="Chen X."/>
        </authorList>
    </citation>
    <scope>NUCLEOTIDE SEQUENCE [LARGE SCALE GENOMIC DNA]</scope>
    <source>
        <strain evidence="7">MN2024</strain>
        <tissue evidence="7">Gills</tissue>
    </source>
</reference>
<dbReference type="InterPro" id="IPR019734">
    <property type="entry name" value="TPR_rpt"/>
</dbReference>
<dbReference type="InterPro" id="IPR002182">
    <property type="entry name" value="NB-ARC"/>
</dbReference>
<dbReference type="SUPFAM" id="SSF52540">
    <property type="entry name" value="P-loop containing nucleoside triphosphate hydrolases"/>
    <property type="match status" value="1"/>
</dbReference>
<dbReference type="InterPro" id="IPR027417">
    <property type="entry name" value="P-loop_NTPase"/>
</dbReference>
<dbReference type="Pfam" id="PF13424">
    <property type="entry name" value="TPR_12"/>
    <property type="match status" value="1"/>
</dbReference>
<organism evidence="7 8">
    <name type="scientific">Sinanodonta woodiana</name>
    <name type="common">Chinese pond mussel</name>
    <name type="synonym">Anodonta woodiana</name>
    <dbReference type="NCBI Taxonomy" id="1069815"/>
    <lineage>
        <taxon>Eukaryota</taxon>
        <taxon>Metazoa</taxon>
        <taxon>Spiralia</taxon>
        <taxon>Lophotrochozoa</taxon>
        <taxon>Mollusca</taxon>
        <taxon>Bivalvia</taxon>
        <taxon>Autobranchia</taxon>
        <taxon>Heteroconchia</taxon>
        <taxon>Palaeoheterodonta</taxon>
        <taxon>Unionida</taxon>
        <taxon>Unionoidea</taxon>
        <taxon>Unionidae</taxon>
        <taxon>Unioninae</taxon>
        <taxon>Sinanodonta</taxon>
    </lineage>
</organism>
<protein>
    <recommendedName>
        <fullName evidence="6">NB-ARC domain-containing protein</fullName>
    </recommendedName>
</protein>
<feature type="compositionally biased region" description="Low complexity" evidence="5">
    <location>
        <begin position="912"/>
        <end position="926"/>
    </location>
</feature>
<dbReference type="PANTHER" id="PTHR45641">
    <property type="entry name" value="TETRATRICOPEPTIDE REPEAT PROTEIN (AFU_ORTHOLOGUE AFUA_6G03870)"/>
    <property type="match status" value="1"/>
</dbReference>
<evidence type="ECO:0000256" key="3">
    <source>
        <dbReference type="PROSITE-ProRule" id="PRU00339"/>
    </source>
</evidence>
<keyword evidence="4" id="KW-0175">Coiled coil</keyword>
<keyword evidence="1" id="KW-0677">Repeat</keyword>
<feature type="repeat" description="TPR" evidence="3">
    <location>
        <begin position="679"/>
        <end position="712"/>
    </location>
</feature>
<keyword evidence="2 3" id="KW-0802">TPR repeat</keyword>
<dbReference type="Proteomes" id="UP001634394">
    <property type="component" value="Unassembled WGS sequence"/>
</dbReference>
<dbReference type="Pfam" id="PF13374">
    <property type="entry name" value="TPR_10"/>
    <property type="match status" value="1"/>
</dbReference>
<dbReference type="Gene3D" id="3.40.50.300">
    <property type="entry name" value="P-loop containing nucleotide triphosphate hydrolases"/>
    <property type="match status" value="1"/>
</dbReference>
<evidence type="ECO:0000256" key="4">
    <source>
        <dbReference type="SAM" id="Coils"/>
    </source>
</evidence>
<proteinExistence type="predicted"/>
<dbReference type="EMBL" id="JBJQND010000003">
    <property type="protein sequence ID" value="KAL3881344.1"/>
    <property type="molecule type" value="Genomic_DNA"/>
</dbReference>
<dbReference type="InterPro" id="IPR011990">
    <property type="entry name" value="TPR-like_helical_dom_sf"/>
</dbReference>